<feature type="transmembrane region" description="Helical" evidence="9">
    <location>
        <begin position="70"/>
        <end position="91"/>
    </location>
</feature>
<gene>
    <name evidence="10" type="ORF">ACJRO7_005126</name>
</gene>
<feature type="transmembrane region" description="Helical" evidence="9">
    <location>
        <begin position="103"/>
        <end position="125"/>
    </location>
</feature>
<proteinExistence type="inferred from homology"/>
<evidence type="ECO:0000256" key="6">
    <source>
        <dbReference type="ARBA" id="ARBA00022737"/>
    </source>
</evidence>
<evidence type="ECO:0000256" key="7">
    <source>
        <dbReference type="ARBA" id="ARBA00022989"/>
    </source>
</evidence>
<keyword evidence="11" id="KW-1185">Reference proteome</keyword>
<dbReference type="PANTHER" id="PTHR10791">
    <property type="entry name" value="RAG1-ACTIVATING PROTEIN 1"/>
    <property type="match status" value="1"/>
</dbReference>
<feature type="transmembrane region" description="Helical" evidence="9">
    <location>
        <begin position="131"/>
        <end position="152"/>
    </location>
</feature>
<sequence>MVTAEAARNVVGIIGNVISFGLFLSPCPTFYRILKNKSVEEFKVDPYLAMVLNCIFWVIYGLPFVRPDSILVVTINGTGLVIELIYLCIFFSYASNKGRKKVIYWLCGEITFIVAVSLVFLLVFHDHRRRILAFGIICDVFNIVMYNSPLTIMKKVITTRSVEYMPFYLSLANFLNGCVWTAYALIDELDIFILISNSLGAISGAAQLILYGCYFRSTPRDEKVTEPKASQIQLSVSDGPDRV</sequence>
<comment type="function">
    <text evidence="9">Mediates both low-affinity uptake and efflux of sugar across the membrane.</text>
</comment>
<evidence type="ECO:0000256" key="4">
    <source>
        <dbReference type="ARBA" id="ARBA00022597"/>
    </source>
</evidence>
<organism evidence="10 11">
    <name type="scientific">Eucalyptus globulus</name>
    <name type="common">Tasmanian blue gum</name>
    <dbReference type="NCBI Taxonomy" id="34317"/>
    <lineage>
        <taxon>Eukaryota</taxon>
        <taxon>Viridiplantae</taxon>
        <taxon>Streptophyta</taxon>
        <taxon>Embryophyta</taxon>
        <taxon>Tracheophyta</taxon>
        <taxon>Spermatophyta</taxon>
        <taxon>Magnoliopsida</taxon>
        <taxon>eudicotyledons</taxon>
        <taxon>Gunneridae</taxon>
        <taxon>Pentapetalae</taxon>
        <taxon>rosids</taxon>
        <taxon>malvids</taxon>
        <taxon>Myrtales</taxon>
        <taxon>Myrtaceae</taxon>
        <taxon>Myrtoideae</taxon>
        <taxon>Eucalypteae</taxon>
        <taxon>Eucalyptus</taxon>
    </lineage>
</organism>
<dbReference type="GO" id="GO:0051260">
    <property type="term" value="P:protein homooligomerization"/>
    <property type="evidence" value="ECO:0007669"/>
    <property type="project" value="UniProtKB-ARBA"/>
</dbReference>
<keyword evidence="7 9" id="KW-1133">Transmembrane helix</keyword>
<protein>
    <recommendedName>
        <fullName evidence="9">Bidirectional sugar transporter SWEET</fullName>
    </recommendedName>
</protein>
<evidence type="ECO:0000313" key="10">
    <source>
        <dbReference type="EMBL" id="KAL3720243.1"/>
    </source>
</evidence>
<dbReference type="PANTHER" id="PTHR10791:SF236">
    <property type="entry name" value="BIDIRECTIONAL SUGAR TRANSPORTER SWEET8"/>
    <property type="match status" value="1"/>
</dbReference>
<evidence type="ECO:0000256" key="2">
    <source>
        <dbReference type="ARBA" id="ARBA00007809"/>
    </source>
</evidence>
<keyword evidence="3 9" id="KW-0813">Transport</keyword>
<evidence type="ECO:0000256" key="5">
    <source>
        <dbReference type="ARBA" id="ARBA00022692"/>
    </source>
</evidence>
<evidence type="ECO:0000256" key="9">
    <source>
        <dbReference type="RuleBase" id="RU910715"/>
    </source>
</evidence>
<keyword evidence="8 9" id="KW-0472">Membrane</keyword>
<feature type="transmembrane region" description="Helical" evidence="9">
    <location>
        <begin position="12"/>
        <end position="34"/>
    </location>
</feature>
<evidence type="ECO:0000256" key="3">
    <source>
        <dbReference type="ARBA" id="ARBA00022448"/>
    </source>
</evidence>
<dbReference type="Pfam" id="PF03083">
    <property type="entry name" value="MtN3_slv"/>
    <property type="match status" value="2"/>
</dbReference>
<dbReference type="GO" id="GO:0012505">
    <property type="term" value="C:endomembrane system"/>
    <property type="evidence" value="ECO:0007669"/>
    <property type="project" value="UniProtKB-SubCell"/>
</dbReference>
<dbReference type="Proteomes" id="UP001634007">
    <property type="component" value="Unassembled WGS sequence"/>
</dbReference>
<keyword evidence="5 9" id="KW-0812">Transmembrane</keyword>
<feature type="transmembrane region" description="Helical" evidence="9">
    <location>
        <begin position="164"/>
        <end position="185"/>
    </location>
</feature>
<keyword evidence="6" id="KW-0677">Repeat</keyword>
<dbReference type="Gene3D" id="1.20.1280.290">
    <property type="match status" value="2"/>
</dbReference>
<dbReference type="InterPro" id="IPR047664">
    <property type="entry name" value="SWEET"/>
</dbReference>
<comment type="caution">
    <text evidence="10">The sequence shown here is derived from an EMBL/GenBank/DDBJ whole genome shotgun (WGS) entry which is preliminary data.</text>
</comment>
<dbReference type="GO" id="GO:0005886">
    <property type="term" value="C:plasma membrane"/>
    <property type="evidence" value="ECO:0007669"/>
    <property type="project" value="UniProtKB-SubCell"/>
</dbReference>
<dbReference type="FunFam" id="1.20.1280.290:FF:000001">
    <property type="entry name" value="Bidirectional sugar transporter SWEET"/>
    <property type="match status" value="1"/>
</dbReference>
<feature type="transmembrane region" description="Helical" evidence="9">
    <location>
        <begin position="46"/>
        <end position="64"/>
    </location>
</feature>
<reference evidence="10 11" key="1">
    <citation type="submission" date="2024-11" db="EMBL/GenBank/DDBJ databases">
        <title>Chromosome-level genome assembly of Eucalyptus globulus Labill. provides insights into its genome evolution.</title>
        <authorList>
            <person name="Li X."/>
        </authorList>
    </citation>
    <scope>NUCLEOTIDE SEQUENCE [LARGE SCALE GENOMIC DNA]</scope>
    <source>
        <strain evidence="10">CL2024</strain>
        <tissue evidence="10">Fresh tender leaves</tissue>
    </source>
</reference>
<feature type="transmembrane region" description="Helical" evidence="9">
    <location>
        <begin position="191"/>
        <end position="214"/>
    </location>
</feature>
<comment type="subcellular location">
    <subcellularLocation>
        <location evidence="9">Cell membrane</location>
        <topology evidence="9">Multi-pass membrane protein</topology>
    </subcellularLocation>
    <subcellularLocation>
        <location evidence="1">Endomembrane system</location>
        <topology evidence="1">Multi-pass membrane protein</topology>
    </subcellularLocation>
</comment>
<dbReference type="EMBL" id="JBJKBG010000010">
    <property type="protein sequence ID" value="KAL3720243.1"/>
    <property type="molecule type" value="Genomic_DNA"/>
</dbReference>
<evidence type="ECO:0000256" key="8">
    <source>
        <dbReference type="ARBA" id="ARBA00023136"/>
    </source>
</evidence>
<evidence type="ECO:0000256" key="1">
    <source>
        <dbReference type="ARBA" id="ARBA00004127"/>
    </source>
</evidence>
<name>A0ABD3J1H7_EUCGL</name>
<comment type="similarity">
    <text evidence="2 9">Belongs to the SWEET sugar transporter family.</text>
</comment>
<evidence type="ECO:0000313" key="11">
    <source>
        <dbReference type="Proteomes" id="UP001634007"/>
    </source>
</evidence>
<dbReference type="AlphaFoldDB" id="A0ABD3J1H7"/>
<dbReference type="FunFam" id="1.20.1280.290:FF:000002">
    <property type="entry name" value="Bidirectional sugar transporter SWEET"/>
    <property type="match status" value="1"/>
</dbReference>
<keyword evidence="4 9" id="KW-0762">Sugar transport</keyword>
<accession>A0ABD3J1H7</accession>
<dbReference type="InterPro" id="IPR004316">
    <property type="entry name" value="SWEET_rpt"/>
</dbReference>